<dbReference type="Pfam" id="PF06940">
    <property type="entry name" value="DUF1287"/>
    <property type="match status" value="1"/>
</dbReference>
<dbReference type="EMBL" id="WNDP01000156">
    <property type="protein sequence ID" value="KAF1018966.1"/>
    <property type="molecule type" value="Genomic_DNA"/>
</dbReference>
<accession>A0A833UNL4</accession>
<protein>
    <recommendedName>
        <fullName evidence="3">DUF1287 domain-containing protein</fullName>
    </recommendedName>
</protein>
<evidence type="ECO:0008006" key="3">
    <source>
        <dbReference type="Google" id="ProtNLM"/>
    </source>
</evidence>
<reference evidence="2" key="1">
    <citation type="journal article" date="2020" name="MBio">
        <title>Horizontal gene transfer to a defensive symbiont with a reduced genome amongst a multipartite beetle microbiome.</title>
        <authorList>
            <person name="Waterworth S.C."/>
            <person name="Florez L.V."/>
            <person name="Rees E.R."/>
            <person name="Hertweck C."/>
            <person name="Kaltenpoth M."/>
            <person name="Kwan J.C."/>
        </authorList>
    </citation>
    <scope>NUCLEOTIDE SEQUENCE [LARGE SCALE GENOMIC DNA]</scope>
</reference>
<evidence type="ECO:0000313" key="2">
    <source>
        <dbReference type="Proteomes" id="UP000490535"/>
    </source>
</evidence>
<dbReference type="InterPro" id="IPR009706">
    <property type="entry name" value="DUF1287"/>
</dbReference>
<sequence>MIIKIFQQLVSLVFLSFMSVQIWAFQAEKLVNDARFQIWKTLYYDPSYTQLKYPMGDVPLVKGVCTDVVIRALRHQDIDLQKNP</sequence>
<organism evidence="1 2">
    <name type="scientific">Acinetobacter bereziniae</name>
    <name type="common">Acinetobacter genomosp. 10</name>
    <dbReference type="NCBI Taxonomy" id="106648"/>
    <lineage>
        <taxon>Bacteria</taxon>
        <taxon>Pseudomonadati</taxon>
        <taxon>Pseudomonadota</taxon>
        <taxon>Gammaproteobacteria</taxon>
        <taxon>Moraxellales</taxon>
        <taxon>Moraxellaceae</taxon>
        <taxon>Acinetobacter</taxon>
    </lineage>
</organism>
<proteinExistence type="predicted"/>
<gene>
    <name evidence="1" type="ORF">GAK29_04068</name>
</gene>
<evidence type="ECO:0000313" key="1">
    <source>
        <dbReference type="EMBL" id="KAF1018966.1"/>
    </source>
</evidence>
<dbReference type="AlphaFoldDB" id="A0A833UNL4"/>
<name>A0A833UNL4_ACIBZ</name>
<dbReference type="Proteomes" id="UP000490535">
    <property type="component" value="Unassembled WGS sequence"/>
</dbReference>
<comment type="caution">
    <text evidence="1">The sequence shown here is derived from an EMBL/GenBank/DDBJ whole genome shotgun (WGS) entry which is preliminary data.</text>
</comment>